<sequence>MYAINNHPLVEEDLKALDHSFVLLVFKKLKQLQNAPQQGELLGNKHNMDLSGYRKVYVAKKKVRIVYRIINDELVIYVVAIGKREDMEVYQEATQRLKS</sequence>
<dbReference type="Gene3D" id="3.30.2310.20">
    <property type="entry name" value="RelE-like"/>
    <property type="match status" value="1"/>
</dbReference>
<dbReference type="KEGG" id="smul:SMUL_1243"/>
<dbReference type="Pfam" id="PF05016">
    <property type="entry name" value="ParE_toxin"/>
    <property type="match status" value="1"/>
</dbReference>
<dbReference type="EMBL" id="CP007201">
    <property type="protein sequence ID" value="AHJ12504.1"/>
    <property type="molecule type" value="Genomic_DNA"/>
</dbReference>
<keyword evidence="1" id="KW-1277">Toxin-antitoxin system</keyword>
<organism evidence="2 3">
    <name type="scientific">Sulfurospirillum multivorans (strain DM 12446 / JCM 15788 / NBRC 109480)</name>
    <dbReference type="NCBI Taxonomy" id="1150621"/>
    <lineage>
        <taxon>Bacteria</taxon>
        <taxon>Pseudomonadati</taxon>
        <taxon>Campylobacterota</taxon>
        <taxon>Epsilonproteobacteria</taxon>
        <taxon>Campylobacterales</taxon>
        <taxon>Sulfurospirillaceae</taxon>
        <taxon>Sulfurospirillum</taxon>
    </lineage>
</organism>
<name>A0AA86AL63_SULMK</name>
<reference evidence="2 3" key="1">
    <citation type="journal article" date="2014" name="Environ. Microbiol.">
        <title>Insights into organohalide respiration and the versatile catabolism of Sulfurospirillum multivorans gained from comparative genomics and physiological studies.</title>
        <authorList>
            <person name="Goris T."/>
            <person name="Schubert T."/>
            <person name="Gadkari J."/>
            <person name="Wubet T."/>
            <person name="Tarkka M."/>
            <person name="Buscot F."/>
            <person name="Adrian L."/>
            <person name="Diekert G."/>
        </authorList>
    </citation>
    <scope>NUCLEOTIDE SEQUENCE [LARGE SCALE GENOMIC DNA]</scope>
    <source>
        <strain evidence="3">DM 12446 / JCM 15788 / NBRC 109480</strain>
    </source>
</reference>
<accession>A0AA86AL63</accession>
<evidence type="ECO:0000313" key="3">
    <source>
        <dbReference type="Proteomes" id="UP000019322"/>
    </source>
</evidence>
<proteinExistence type="predicted"/>
<dbReference type="AlphaFoldDB" id="A0AA86AL63"/>
<evidence type="ECO:0000313" key="2">
    <source>
        <dbReference type="EMBL" id="AHJ12504.1"/>
    </source>
</evidence>
<gene>
    <name evidence="2" type="ORF">SMUL_1243</name>
</gene>
<dbReference type="SUPFAM" id="SSF143011">
    <property type="entry name" value="RelE-like"/>
    <property type="match status" value="1"/>
</dbReference>
<dbReference type="Proteomes" id="UP000019322">
    <property type="component" value="Chromosome"/>
</dbReference>
<protein>
    <submittedName>
        <fullName evidence="2">Uncharacterized protein</fullName>
    </submittedName>
</protein>
<evidence type="ECO:0000256" key="1">
    <source>
        <dbReference type="ARBA" id="ARBA00022649"/>
    </source>
</evidence>
<dbReference type="InterPro" id="IPR007712">
    <property type="entry name" value="RelE/ParE_toxin"/>
</dbReference>
<dbReference type="InterPro" id="IPR035093">
    <property type="entry name" value="RelE/ParE_toxin_dom_sf"/>
</dbReference>